<reference evidence="5 6" key="1">
    <citation type="submission" date="2014-07" db="EMBL/GenBank/DDBJ databases">
        <title>Whole Genome Sequence of the Amycolatopsis methanolica 239.</title>
        <authorList>
            <person name="Tang B."/>
        </authorList>
    </citation>
    <scope>NUCLEOTIDE SEQUENCE [LARGE SCALE GENOMIC DNA]</scope>
    <source>
        <strain evidence="5 6">239</strain>
    </source>
</reference>
<feature type="domain" description="Methyltransferase" evidence="4">
    <location>
        <begin position="51"/>
        <end position="143"/>
    </location>
</feature>
<dbReference type="eggNOG" id="COG0030">
    <property type="taxonomic scope" value="Bacteria"/>
</dbReference>
<dbReference type="PATRIC" id="fig|1068978.7.peg.4739"/>
<dbReference type="AlphaFoldDB" id="A0A076MUT3"/>
<dbReference type="PANTHER" id="PTHR43464">
    <property type="entry name" value="METHYLTRANSFERASE"/>
    <property type="match status" value="1"/>
</dbReference>
<proteinExistence type="predicted"/>
<dbReference type="InterPro" id="IPR041698">
    <property type="entry name" value="Methyltransf_25"/>
</dbReference>
<evidence type="ECO:0000259" key="4">
    <source>
        <dbReference type="Pfam" id="PF13649"/>
    </source>
</evidence>
<accession>A0A076MUT3</accession>
<gene>
    <name evidence="5" type="ORF">AMETH_4422</name>
</gene>
<name>A0A076MUT3_AMYME</name>
<dbReference type="Proteomes" id="UP000062973">
    <property type="component" value="Chromosome"/>
</dbReference>
<evidence type="ECO:0000313" key="5">
    <source>
        <dbReference type="EMBL" id="AIJ24514.1"/>
    </source>
</evidence>
<sequence length="338" mass="35681">MPRYRPDMEDGHFGEDVAATYDQSEGPEFEPAVVAATVGFLAGLAGDGAALELGIGTGRIALPLAARGVSVHGIDLSRAMVARLRAKPGGDAVGVTIGDFATTRVPGEFSVAYLVFNTIMNLTTQAEQVACFRNAAAHLRPGGCFVIEVGVPALRQLPHGQTVVPFHGGATNWAYDVYDVATQAMSSNYVDVTGGRGAFRSIPFRYVWPSELDLMAEMAGMRLRERWSDWAREPFTGEPQARLGLAEALNSLAAHRAADLLQLVARGAVPVGQLLVERGRLRGLPGQLGRAEGCRVAVLDAVAHEVEARHAGFGVVALGRGFVGHGAPSLVPAHCAPQ</sequence>
<dbReference type="HOGENOM" id="CLU_069129_4_0_11"/>
<evidence type="ECO:0000256" key="1">
    <source>
        <dbReference type="ARBA" id="ARBA00022603"/>
    </source>
</evidence>
<dbReference type="GO" id="GO:0032259">
    <property type="term" value="P:methylation"/>
    <property type="evidence" value="ECO:0007669"/>
    <property type="project" value="UniProtKB-KW"/>
</dbReference>
<protein>
    <submittedName>
        <fullName evidence="5">Methyltransferase type 11</fullName>
    </submittedName>
</protein>
<organism evidence="5 6">
    <name type="scientific">Amycolatopsis methanolica 239</name>
    <dbReference type="NCBI Taxonomy" id="1068978"/>
    <lineage>
        <taxon>Bacteria</taxon>
        <taxon>Bacillati</taxon>
        <taxon>Actinomycetota</taxon>
        <taxon>Actinomycetes</taxon>
        <taxon>Pseudonocardiales</taxon>
        <taxon>Pseudonocardiaceae</taxon>
        <taxon>Amycolatopsis</taxon>
        <taxon>Amycolatopsis methanolica group</taxon>
    </lineage>
</organism>
<evidence type="ECO:0000256" key="3">
    <source>
        <dbReference type="ARBA" id="ARBA00022691"/>
    </source>
</evidence>
<evidence type="ECO:0000256" key="2">
    <source>
        <dbReference type="ARBA" id="ARBA00022679"/>
    </source>
</evidence>
<dbReference type="STRING" id="1068978.AMETH_4422"/>
<keyword evidence="1 5" id="KW-0489">Methyltransferase</keyword>
<dbReference type="CDD" id="cd02440">
    <property type="entry name" value="AdoMet_MTases"/>
    <property type="match status" value="1"/>
</dbReference>
<dbReference type="PANTHER" id="PTHR43464:SF19">
    <property type="entry name" value="UBIQUINONE BIOSYNTHESIS O-METHYLTRANSFERASE, MITOCHONDRIAL"/>
    <property type="match status" value="1"/>
</dbReference>
<dbReference type="EMBL" id="CP009110">
    <property type="protein sequence ID" value="AIJ24514.1"/>
    <property type="molecule type" value="Genomic_DNA"/>
</dbReference>
<evidence type="ECO:0000313" key="6">
    <source>
        <dbReference type="Proteomes" id="UP000062973"/>
    </source>
</evidence>
<keyword evidence="3" id="KW-0949">S-adenosyl-L-methionine</keyword>
<keyword evidence="6" id="KW-1185">Reference proteome</keyword>
<keyword evidence="2 5" id="KW-0808">Transferase</keyword>
<dbReference type="SUPFAM" id="SSF53335">
    <property type="entry name" value="S-adenosyl-L-methionine-dependent methyltransferases"/>
    <property type="match status" value="1"/>
</dbReference>
<dbReference type="KEGG" id="amq:AMETH_4422"/>
<dbReference type="Gene3D" id="3.40.50.150">
    <property type="entry name" value="Vaccinia Virus protein VP39"/>
    <property type="match status" value="1"/>
</dbReference>
<dbReference type="InterPro" id="IPR029063">
    <property type="entry name" value="SAM-dependent_MTases_sf"/>
</dbReference>
<dbReference type="GO" id="GO:0008168">
    <property type="term" value="F:methyltransferase activity"/>
    <property type="evidence" value="ECO:0007669"/>
    <property type="project" value="UniProtKB-KW"/>
</dbReference>
<dbReference type="Pfam" id="PF13649">
    <property type="entry name" value="Methyltransf_25"/>
    <property type="match status" value="1"/>
</dbReference>